<dbReference type="RefSeq" id="WP_144846973.1">
    <property type="nucleotide sequence ID" value="NZ_VNJI01000012.1"/>
</dbReference>
<dbReference type="AlphaFoldDB" id="A0A559KCB8"/>
<evidence type="ECO:0000313" key="3">
    <source>
        <dbReference type="Proteomes" id="UP000317036"/>
    </source>
</evidence>
<accession>A0A559KCB8</accession>
<proteinExistence type="predicted"/>
<gene>
    <name evidence="2" type="ORF">FPZ49_12225</name>
</gene>
<dbReference type="EMBL" id="VNJI01000012">
    <property type="protein sequence ID" value="TVY09786.1"/>
    <property type="molecule type" value="Genomic_DNA"/>
</dbReference>
<dbReference type="CDD" id="cd05260">
    <property type="entry name" value="GDP_MD_SDR_e"/>
    <property type="match status" value="1"/>
</dbReference>
<dbReference type="Pfam" id="PF16363">
    <property type="entry name" value="GDP_Man_Dehyd"/>
    <property type="match status" value="1"/>
</dbReference>
<evidence type="ECO:0000259" key="1">
    <source>
        <dbReference type="Pfam" id="PF16363"/>
    </source>
</evidence>
<dbReference type="Proteomes" id="UP000317036">
    <property type="component" value="Unassembled WGS sequence"/>
</dbReference>
<sequence length="328" mass="36932">MKALITGATGFVAKYLASHLINKGYEVWGTTRQSSPVLFNSDFIKVYPLELTSKAEVLLLLNTLQPNFIFHLAGQSSVKDSWENKPFTFEANIMMTLNLLEAVKDSVIKETVRVLTVGSSEEYGDVKSDEMPISEKTQLRPISPYGISKATVSMLAQHYHRSYSMKVIHIRPFNHIGPGQSLGFVTSDLAKQIAEIESGILNPLIKVGNLDAKRDFTDVRDIVKAYELIVNFGGFGQIYNVCSNTPVSIQEVLNKLLAMSSFSSIEVIREESKMRPSDFPLYYGDAKLLIQETRWSPIISLNDSLRDILNYWRIQTMETQVKGKQIHD</sequence>
<comment type="caution">
    <text evidence="2">The sequence shown here is derived from an EMBL/GenBank/DDBJ whole genome shotgun (WGS) entry which is preliminary data.</text>
</comment>
<organism evidence="2 3">
    <name type="scientific">Paenibacillus cremeus</name>
    <dbReference type="NCBI Taxonomy" id="2163881"/>
    <lineage>
        <taxon>Bacteria</taxon>
        <taxon>Bacillati</taxon>
        <taxon>Bacillota</taxon>
        <taxon>Bacilli</taxon>
        <taxon>Bacillales</taxon>
        <taxon>Paenibacillaceae</taxon>
        <taxon>Paenibacillus</taxon>
    </lineage>
</organism>
<keyword evidence="3" id="KW-1185">Reference proteome</keyword>
<dbReference type="SUPFAM" id="SSF51735">
    <property type="entry name" value="NAD(P)-binding Rossmann-fold domains"/>
    <property type="match status" value="1"/>
</dbReference>
<dbReference type="InterPro" id="IPR016040">
    <property type="entry name" value="NAD(P)-bd_dom"/>
</dbReference>
<reference evidence="2 3" key="1">
    <citation type="submission" date="2019-07" db="EMBL/GenBank/DDBJ databases">
        <authorList>
            <person name="Kim J."/>
        </authorList>
    </citation>
    <scope>NUCLEOTIDE SEQUENCE [LARGE SCALE GENOMIC DNA]</scope>
    <source>
        <strain evidence="2 3">JC52</strain>
    </source>
</reference>
<dbReference type="InterPro" id="IPR036291">
    <property type="entry name" value="NAD(P)-bd_dom_sf"/>
</dbReference>
<dbReference type="Gene3D" id="3.90.25.10">
    <property type="entry name" value="UDP-galactose 4-epimerase, domain 1"/>
    <property type="match status" value="1"/>
</dbReference>
<dbReference type="Gene3D" id="3.40.50.720">
    <property type="entry name" value="NAD(P)-binding Rossmann-like Domain"/>
    <property type="match status" value="1"/>
</dbReference>
<feature type="domain" description="NAD(P)-binding" evidence="1">
    <location>
        <begin position="4"/>
        <end position="307"/>
    </location>
</feature>
<name>A0A559KCB8_9BACL</name>
<dbReference type="OrthoDB" id="9779041at2"/>
<evidence type="ECO:0000313" key="2">
    <source>
        <dbReference type="EMBL" id="TVY09786.1"/>
    </source>
</evidence>
<dbReference type="PANTHER" id="PTHR43000">
    <property type="entry name" value="DTDP-D-GLUCOSE 4,6-DEHYDRATASE-RELATED"/>
    <property type="match status" value="1"/>
</dbReference>
<protein>
    <submittedName>
        <fullName evidence="2">GDP-mannose 4,6-dehydratase</fullName>
    </submittedName>
</protein>